<evidence type="ECO:0000256" key="5">
    <source>
        <dbReference type="SAM" id="Phobius"/>
    </source>
</evidence>
<comment type="subcellular location">
    <subcellularLocation>
        <location evidence="1">Membrane</location>
        <topology evidence="1">Multi-pass membrane protein</topology>
    </subcellularLocation>
</comment>
<dbReference type="Proteomes" id="UP000649604">
    <property type="component" value="Unassembled WGS sequence"/>
</dbReference>
<dbReference type="AlphaFoldDB" id="A0A9D5JRV9"/>
<accession>A0A9D5JRV9</accession>
<feature type="non-terminal residue" evidence="6">
    <location>
        <position position="59"/>
    </location>
</feature>
<evidence type="ECO:0000313" key="7">
    <source>
        <dbReference type="Proteomes" id="UP000649604"/>
    </source>
</evidence>
<comment type="caution">
    <text evidence="6">The sequence shown here is derived from an EMBL/GenBank/DDBJ whole genome shotgun (WGS) entry which is preliminary data.</text>
</comment>
<reference evidence="6" key="1">
    <citation type="submission" date="2019-11" db="EMBL/GenBank/DDBJ databases">
        <title>Microbial mats filling the niche in hypersaline microbial mats.</title>
        <authorList>
            <person name="Wong H.L."/>
            <person name="Macleod F.I."/>
            <person name="White R.A. III"/>
            <person name="Burns B.P."/>
        </authorList>
    </citation>
    <scope>NUCLEOTIDE SEQUENCE</scope>
    <source>
        <strain evidence="6">Rbin_158</strain>
    </source>
</reference>
<dbReference type="InterPro" id="IPR035906">
    <property type="entry name" value="MetI-like_sf"/>
</dbReference>
<evidence type="ECO:0000256" key="4">
    <source>
        <dbReference type="ARBA" id="ARBA00023136"/>
    </source>
</evidence>
<gene>
    <name evidence="6" type="ORF">GF339_00950</name>
</gene>
<evidence type="ECO:0000313" key="6">
    <source>
        <dbReference type="EMBL" id="MBD3323117.1"/>
    </source>
</evidence>
<dbReference type="EMBL" id="WJJP01000025">
    <property type="protein sequence ID" value="MBD3323117.1"/>
    <property type="molecule type" value="Genomic_DNA"/>
</dbReference>
<dbReference type="Gene3D" id="1.10.3720.10">
    <property type="entry name" value="MetI-like"/>
    <property type="match status" value="1"/>
</dbReference>
<protein>
    <submittedName>
        <fullName evidence="6">Uncharacterized protein</fullName>
    </submittedName>
</protein>
<name>A0A9D5JRV9_9BACT</name>
<evidence type="ECO:0000256" key="3">
    <source>
        <dbReference type="ARBA" id="ARBA00022989"/>
    </source>
</evidence>
<sequence>MSIRSIAASILEKERTSYIFLIIMLSIMLAPIVFTALTSFKTREETFQWPPTYIPHTPT</sequence>
<keyword evidence="4 5" id="KW-0472">Membrane</keyword>
<dbReference type="GO" id="GO:0016020">
    <property type="term" value="C:membrane"/>
    <property type="evidence" value="ECO:0007669"/>
    <property type="project" value="UniProtKB-SubCell"/>
</dbReference>
<evidence type="ECO:0000256" key="2">
    <source>
        <dbReference type="ARBA" id="ARBA00022692"/>
    </source>
</evidence>
<organism evidence="6 7">
    <name type="scientific">candidate division KSB3 bacterium</name>
    <dbReference type="NCBI Taxonomy" id="2044937"/>
    <lineage>
        <taxon>Bacteria</taxon>
        <taxon>candidate division KSB3</taxon>
    </lineage>
</organism>
<evidence type="ECO:0000256" key="1">
    <source>
        <dbReference type="ARBA" id="ARBA00004141"/>
    </source>
</evidence>
<keyword evidence="3 5" id="KW-1133">Transmembrane helix</keyword>
<feature type="transmembrane region" description="Helical" evidence="5">
    <location>
        <begin position="18"/>
        <end position="40"/>
    </location>
</feature>
<keyword evidence="2 5" id="KW-0812">Transmembrane</keyword>
<proteinExistence type="predicted"/>